<dbReference type="OrthoDB" id="9776369at2"/>
<evidence type="ECO:0000256" key="2">
    <source>
        <dbReference type="ARBA" id="ARBA00022448"/>
    </source>
</evidence>
<dbReference type="PANTHER" id="PTHR43820:SF4">
    <property type="entry name" value="HIGH-AFFINITY BRANCHED-CHAIN AMINO ACID TRANSPORT ATP-BINDING PROTEIN LIVF"/>
    <property type="match status" value="1"/>
</dbReference>
<dbReference type="SUPFAM" id="SSF52540">
    <property type="entry name" value="P-loop containing nucleoside triphosphate hydrolases"/>
    <property type="match status" value="1"/>
</dbReference>
<evidence type="ECO:0000259" key="4">
    <source>
        <dbReference type="PROSITE" id="PS50893"/>
    </source>
</evidence>
<keyword evidence="2" id="KW-0813">Transport</keyword>
<dbReference type="AlphaFoldDB" id="A0A372LEU9"/>
<gene>
    <name evidence="5" type="ORF">D0466_02535</name>
</gene>
<evidence type="ECO:0000256" key="3">
    <source>
        <dbReference type="ARBA" id="ARBA00022970"/>
    </source>
</evidence>
<dbReference type="GO" id="GO:0016887">
    <property type="term" value="F:ATP hydrolysis activity"/>
    <property type="evidence" value="ECO:0007669"/>
    <property type="project" value="InterPro"/>
</dbReference>
<evidence type="ECO:0000313" key="6">
    <source>
        <dbReference type="Proteomes" id="UP000262939"/>
    </source>
</evidence>
<dbReference type="PANTHER" id="PTHR43820">
    <property type="entry name" value="HIGH-AFFINITY BRANCHED-CHAIN AMINO ACID TRANSPORT ATP-BINDING PROTEIN LIVF"/>
    <property type="match status" value="1"/>
</dbReference>
<dbReference type="InterPro" id="IPR027417">
    <property type="entry name" value="P-loop_NTPase"/>
</dbReference>
<dbReference type="RefSeq" id="WP_117320996.1">
    <property type="nucleotide sequence ID" value="NZ_QVTD01000003.1"/>
</dbReference>
<dbReference type="Gene3D" id="3.40.50.300">
    <property type="entry name" value="P-loop containing nucleotide triphosphate hydrolases"/>
    <property type="match status" value="1"/>
</dbReference>
<dbReference type="CDD" id="cd03224">
    <property type="entry name" value="ABC_TM1139_LivF_branched"/>
    <property type="match status" value="1"/>
</dbReference>
<evidence type="ECO:0000256" key="1">
    <source>
        <dbReference type="ARBA" id="ARBA00005417"/>
    </source>
</evidence>
<keyword evidence="5" id="KW-0067">ATP-binding</keyword>
<feature type="domain" description="ABC transporter" evidence="4">
    <location>
        <begin position="2"/>
        <end position="234"/>
    </location>
</feature>
<keyword evidence="6" id="KW-1185">Reference proteome</keyword>
<dbReference type="GO" id="GO:0015807">
    <property type="term" value="P:L-amino acid transport"/>
    <property type="evidence" value="ECO:0007669"/>
    <property type="project" value="TreeGrafter"/>
</dbReference>
<name>A0A372LEU9_9BACI</name>
<proteinExistence type="inferred from homology"/>
<dbReference type="PROSITE" id="PS50893">
    <property type="entry name" value="ABC_TRANSPORTER_2"/>
    <property type="match status" value="1"/>
</dbReference>
<dbReference type="EMBL" id="QVTD01000003">
    <property type="protein sequence ID" value="RFU64820.1"/>
    <property type="molecule type" value="Genomic_DNA"/>
</dbReference>
<dbReference type="Proteomes" id="UP000262939">
    <property type="component" value="Unassembled WGS sequence"/>
</dbReference>
<sequence>MLKLDNINLFYGEIQALWNLSMEIKEGQIAALLGANAAGKSSTINAISGLEKISGGKITFLGKEIHKMDPHEIVEEGIIQVPEGRKLFNYMSIQENLELGAYSKRAKKDFKKNLRMVFDLFPILEERKNQFAGEMSGGQQQMCAIARGLMSSPKLLIIDELSLGLAPILVQKLLKALVDIKNSGITILLVEQNVKQSLAISDEACVLENGRLALSGKADELLNNPHLKKAYLGM</sequence>
<keyword evidence="5" id="KW-0547">Nucleotide-binding</keyword>
<keyword evidence="3" id="KW-0029">Amino-acid transport</keyword>
<dbReference type="GO" id="GO:0005524">
    <property type="term" value="F:ATP binding"/>
    <property type="evidence" value="ECO:0007669"/>
    <property type="project" value="UniProtKB-KW"/>
</dbReference>
<comment type="caution">
    <text evidence="5">The sequence shown here is derived from an EMBL/GenBank/DDBJ whole genome shotgun (WGS) entry which is preliminary data.</text>
</comment>
<comment type="similarity">
    <text evidence="1">Belongs to the ABC transporter superfamily.</text>
</comment>
<dbReference type="InterPro" id="IPR052156">
    <property type="entry name" value="BCAA_Transport_ATP-bd_LivF"/>
</dbReference>
<protein>
    <submittedName>
        <fullName evidence="5">ABC transporter ATP-binding protein</fullName>
    </submittedName>
</protein>
<dbReference type="GO" id="GO:0015658">
    <property type="term" value="F:branched-chain amino acid transmembrane transporter activity"/>
    <property type="evidence" value="ECO:0007669"/>
    <property type="project" value="TreeGrafter"/>
</dbReference>
<evidence type="ECO:0000313" key="5">
    <source>
        <dbReference type="EMBL" id="RFU64820.1"/>
    </source>
</evidence>
<dbReference type="Pfam" id="PF00005">
    <property type="entry name" value="ABC_tran"/>
    <property type="match status" value="1"/>
</dbReference>
<accession>A0A372LEU9</accession>
<dbReference type="InterPro" id="IPR003439">
    <property type="entry name" value="ABC_transporter-like_ATP-bd"/>
</dbReference>
<organism evidence="5 6">
    <name type="scientific">Peribacillus glennii</name>
    <dbReference type="NCBI Taxonomy" id="2303991"/>
    <lineage>
        <taxon>Bacteria</taxon>
        <taxon>Bacillati</taxon>
        <taxon>Bacillota</taxon>
        <taxon>Bacilli</taxon>
        <taxon>Bacillales</taxon>
        <taxon>Bacillaceae</taxon>
        <taxon>Peribacillus</taxon>
    </lineage>
</organism>
<reference evidence="5 6" key="1">
    <citation type="submission" date="2018-08" db="EMBL/GenBank/DDBJ databases">
        <title>Bacillus chawlae sp. nov., Bacillus glennii sp. nov., and Bacillus saganii sp. nov. Isolated from the Vehicle Assembly Building at Kennedy Space Center where the Viking Spacecraft were Assembled.</title>
        <authorList>
            <person name="Seuylemezian A."/>
            <person name="Vaishampayan P."/>
        </authorList>
    </citation>
    <scope>NUCLEOTIDE SEQUENCE [LARGE SCALE GENOMIC DNA]</scope>
    <source>
        <strain evidence="5 6">V44-8</strain>
    </source>
</reference>